<gene>
    <name evidence="1" type="primary">AVEN_225937_1</name>
    <name evidence="1" type="ORF">TNCT_90171</name>
</gene>
<sequence length="373" mass="42970">MSNSQKRAGRKFVAETRSDYFKYVDEEYPDDWYLGGRPSNNHQYKTGAKSKLNAHSSKYQTANKASNLKIDPEMNFRIHGCVKTYEGKWNLFHRSYLLWKTERLLTISKLKELVKEVHEDQLAFNQMNATFKELNISSRRSRDGSNSAADFFASLGTFLSDAASGITSMTQAFNIEKYNTEFKEIMEHDVEITKPLYRARSMCLEQYRNVEEIIRHYHSETFGDTMEKISKAFKVEDLWMDLKNAQGENAVSVTCNSLDKFFLNAVNTRVLGKVYNSLEEYVNINPAALDACKSTGKAIYDAYDTWGRDKKKGAMTQVSLIANEMLIRDEIAELDKLRSLADDEEMVQAKLESNIDEAIKSIQYEFREISSLF</sequence>
<accession>A0A8X6GW40</accession>
<protein>
    <submittedName>
        <fullName evidence="1">Uncharacterized protein</fullName>
    </submittedName>
</protein>
<dbReference type="OrthoDB" id="6432485at2759"/>
<reference evidence="1" key="1">
    <citation type="submission" date="2020-07" db="EMBL/GenBank/DDBJ databases">
        <title>Multicomponent nature underlies the extraordinary mechanical properties of spider dragline silk.</title>
        <authorList>
            <person name="Kono N."/>
            <person name="Nakamura H."/>
            <person name="Mori M."/>
            <person name="Yoshida Y."/>
            <person name="Ohtoshi R."/>
            <person name="Malay A.D."/>
            <person name="Moran D.A.P."/>
            <person name="Tomita M."/>
            <person name="Numata K."/>
            <person name="Arakawa K."/>
        </authorList>
    </citation>
    <scope>NUCLEOTIDE SEQUENCE</scope>
</reference>
<dbReference type="AlphaFoldDB" id="A0A8X6GW40"/>
<keyword evidence="2" id="KW-1185">Reference proteome</keyword>
<evidence type="ECO:0000313" key="2">
    <source>
        <dbReference type="Proteomes" id="UP000887116"/>
    </source>
</evidence>
<dbReference type="Proteomes" id="UP000887116">
    <property type="component" value="Unassembled WGS sequence"/>
</dbReference>
<organism evidence="1 2">
    <name type="scientific">Trichonephila clavata</name>
    <name type="common">Joro spider</name>
    <name type="synonym">Nephila clavata</name>
    <dbReference type="NCBI Taxonomy" id="2740835"/>
    <lineage>
        <taxon>Eukaryota</taxon>
        <taxon>Metazoa</taxon>
        <taxon>Ecdysozoa</taxon>
        <taxon>Arthropoda</taxon>
        <taxon>Chelicerata</taxon>
        <taxon>Arachnida</taxon>
        <taxon>Araneae</taxon>
        <taxon>Araneomorphae</taxon>
        <taxon>Entelegynae</taxon>
        <taxon>Araneoidea</taxon>
        <taxon>Nephilidae</taxon>
        <taxon>Trichonephila</taxon>
    </lineage>
</organism>
<name>A0A8X6GW40_TRICU</name>
<comment type="caution">
    <text evidence="1">The sequence shown here is derived from an EMBL/GenBank/DDBJ whole genome shotgun (WGS) entry which is preliminary data.</text>
</comment>
<proteinExistence type="predicted"/>
<evidence type="ECO:0000313" key="1">
    <source>
        <dbReference type="EMBL" id="GFR10205.1"/>
    </source>
</evidence>
<dbReference type="EMBL" id="BMAO01026504">
    <property type="protein sequence ID" value="GFR10205.1"/>
    <property type="molecule type" value="Genomic_DNA"/>
</dbReference>